<dbReference type="RefSeq" id="WP_158580931.1">
    <property type="nucleotide sequence ID" value="NZ_DBEZDI010000184.1"/>
</dbReference>
<dbReference type="Pfam" id="PF02518">
    <property type="entry name" value="HATPase_c"/>
    <property type="match status" value="1"/>
</dbReference>
<dbReference type="InterPro" id="IPR004358">
    <property type="entry name" value="Sig_transdc_His_kin-like_C"/>
</dbReference>
<evidence type="ECO:0000313" key="8">
    <source>
        <dbReference type="Proteomes" id="UP001298753"/>
    </source>
</evidence>
<dbReference type="InterPro" id="IPR036890">
    <property type="entry name" value="HATPase_C_sf"/>
</dbReference>
<gene>
    <name evidence="7" type="ORF">LKD22_11425</name>
</gene>
<dbReference type="Gene3D" id="3.30.565.10">
    <property type="entry name" value="Histidine kinase-like ATPase, C-terminal domain"/>
    <property type="match status" value="1"/>
</dbReference>
<dbReference type="Proteomes" id="UP001298753">
    <property type="component" value="Unassembled WGS sequence"/>
</dbReference>
<dbReference type="GO" id="GO:0000155">
    <property type="term" value="F:phosphorelay sensor kinase activity"/>
    <property type="evidence" value="ECO:0007669"/>
    <property type="project" value="TreeGrafter"/>
</dbReference>
<dbReference type="PRINTS" id="PR00344">
    <property type="entry name" value="BCTRLSENSOR"/>
</dbReference>
<evidence type="ECO:0000256" key="2">
    <source>
        <dbReference type="ARBA" id="ARBA00012438"/>
    </source>
</evidence>
<evidence type="ECO:0000259" key="6">
    <source>
        <dbReference type="PROSITE" id="PS50109"/>
    </source>
</evidence>
<keyword evidence="8" id="KW-1185">Reference proteome</keyword>
<dbReference type="SMART" id="SM00387">
    <property type="entry name" value="HATPase_c"/>
    <property type="match status" value="1"/>
</dbReference>
<dbReference type="InterPro" id="IPR003594">
    <property type="entry name" value="HATPase_dom"/>
</dbReference>
<comment type="caution">
    <text evidence="7">The sequence shown here is derived from an EMBL/GenBank/DDBJ whole genome shotgun (WGS) entry which is preliminary data.</text>
</comment>
<dbReference type="PANTHER" id="PTHR43547:SF2">
    <property type="entry name" value="HYBRID SIGNAL TRANSDUCTION HISTIDINE KINASE C"/>
    <property type="match status" value="1"/>
</dbReference>
<dbReference type="EMBL" id="JAJEPX010000049">
    <property type="protein sequence ID" value="MCC2177725.1"/>
    <property type="molecule type" value="Genomic_DNA"/>
</dbReference>
<keyword evidence="4" id="KW-0418">Kinase</keyword>
<dbReference type="CDD" id="cd00075">
    <property type="entry name" value="HATPase"/>
    <property type="match status" value="1"/>
</dbReference>
<keyword evidence="7" id="KW-0547">Nucleotide-binding</keyword>
<keyword evidence="7" id="KW-0067">ATP-binding</keyword>
<proteinExistence type="predicted"/>
<reference evidence="7 8" key="1">
    <citation type="submission" date="2021-10" db="EMBL/GenBank/DDBJ databases">
        <title>Anaerobic single-cell dispensing facilitates the cultivation of human gut bacteria.</title>
        <authorList>
            <person name="Afrizal A."/>
        </authorList>
    </citation>
    <scope>NUCLEOTIDE SEQUENCE [LARGE SCALE GENOMIC DNA]</scope>
    <source>
        <strain evidence="7 8">CLA-AA-H270</strain>
    </source>
</reference>
<dbReference type="PANTHER" id="PTHR43547">
    <property type="entry name" value="TWO-COMPONENT HISTIDINE KINASE"/>
    <property type="match status" value="1"/>
</dbReference>
<accession>A0AAW4VY00</accession>
<dbReference type="GO" id="GO:0005524">
    <property type="term" value="F:ATP binding"/>
    <property type="evidence" value="ECO:0007669"/>
    <property type="project" value="UniProtKB-KW"/>
</dbReference>
<dbReference type="PROSITE" id="PS50109">
    <property type="entry name" value="HIS_KIN"/>
    <property type="match status" value="1"/>
</dbReference>
<evidence type="ECO:0000256" key="4">
    <source>
        <dbReference type="ARBA" id="ARBA00022777"/>
    </source>
</evidence>
<dbReference type="InterPro" id="IPR005467">
    <property type="entry name" value="His_kinase_dom"/>
</dbReference>
<keyword evidence="5" id="KW-0902">Two-component regulatory system</keyword>
<evidence type="ECO:0000256" key="3">
    <source>
        <dbReference type="ARBA" id="ARBA00022553"/>
    </source>
</evidence>
<dbReference type="SUPFAM" id="SSF55874">
    <property type="entry name" value="ATPase domain of HSP90 chaperone/DNA topoisomerase II/histidine kinase"/>
    <property type="match status" value="1"/>
</dbReference>
<dbReference type="AlphaFoldDB" id="A0AAW4VY00"/>
<dbReference type="EC" id="2.7.13.3" evidence="2"/>
<evidence type="ECO:0000256" key="5">
    <source>
        <dbReference type="ARBA" id="ARBA00023012"/>
    </source>
</evidence>
<dbReference type="GeneID" id="98661223"/>
<protein>
    <recommendedName>
        <fullName evidence="2">histidine kinase</fullName>
        <ecNumber evidence="2">2.7.13.3</ecNumber>
    </recommendedName>
</protein>
<name>A0AAW4VY00_9FIRM</name>
<evidence type="ECO:0000313" key="7">
    <source>
        <dbReference type="EMBL" id="MCC2177725.1"/>
    </source>
</evidence>
<comment type="catalytic activity">
    <reaction evidence="1">
        <text>ATP + protein L-histidine = ADP + protein N-phospho-L-histidine.</text>
        <dbReference type="EC" id="2.7.13.3"/>
    </reaction>
</comment>
<sequence length="359" mass="39507">MEDAFFSQLDGNAVRELLLRTELRHAALFAVSDTLRIERCSDAAQQLSGLHPMEELDPFLSGSTRNILLRCINTQSACTAEEDIDGTVYTVEMIPHRGGALLAYLRRDRAAYDGSLRVIQDKSSRYLGALMAEAEQVEDPALADGLRRQCMRLYRLLTHSDLLHDPLLTEQLSLRRCDLSALCRDAVQQAETHAPAGSAKFIVQVPEHADALIDARLVRTAIYNLLTNALRATPEDGEITVSLTDTRDFVTIAVADTGPGLDPAKFDDLLSGWRRTTSIDDYRALVRGGTPLGLGLPLVNQIAQAHGGRLLLTQREGGGSVLHLCLAHLPHTLEDDLFRAPTIIEDGYTAEEIEFSILE</sequence>
<keyword evidence="3" id="KW-0597">Phosphoprotein</keyword>
<keyword evidence="4" id="KW-0808">Transferase</keyword>
<organism evidence="7 8">
    <name type="scientific">Agathobaculum butyriciproducens</name>
    <dbReference type="NCBI Taxonomy" id="1628085"/>
    <lineage>
        <taxon>Bacteria</taxon>
        <taxon>Bacillati</taxon>
        <taxon>Bacillota</taxon>
        <taxon>Clostridia</taxon>
        <taxon>Eubacteriales</taxon>
        <taxon>Butyricicoccaceae</taxon>
        <taxon>Agathobaculum</taxon>
    </lineage>
</organism>
<feature type="domain" description="Histidine kinase" evidence="6">
    <location>
        <begin position="168"/>
        <end position="330"/>
    </location>
</feature>
<evidence type="ECO:0000256" key="1">
    <source>
        <dbReference type="ARBA" id="ARBA00000085"/>
    </source>
</evidence>